<comment type="subcellular location">
    <subcellularLocation>
        <location evidence="1">Cytoplasm</location>
        <location evidence="1">Nucleoid</location>
    </subcellularLocation>
</comment>
<dbReference type="PANTHER" id="PTHR38772:SF1">
    <property type="entry name" value="NUCLEOID-ASSOCIATED PROTEIN YEJK"/>
    <property type="match status" value="1"/>
</dbReference>
<accession>H5TA52</accession>
<dbReference type="OrthoDB" id="9131762at2"/>
<dbReference type="PANTHER" id="PTHR38772">
    <property type="match status" value="1"/>
</dbReference>
<protein>
    <submittedName>
        <fullName evidence="4">Nucleoid-associated protein</fullName>
    </submittedName>
</protein>
<dbReference type="Pfam" id="PF04245">
    <property type="entry name" value="NA37"/>
    <property type="match status" value="1"/>
</dbReference>
<evidence type="ECO:0000256" key="2">
    <source>
        <dbReference type="ARBA" id="ARBA00009035"/>
    </source>
</evidence>
<reference evidence="4 5" key="1">
    <citation type="journal article" date="2012" name="J. Bacteriol.">
        <title>Genome sequence of proteorhodopsin-containing sea ice bacterium Glaciecola punicea ACAM 611T.</title>
        <authorList>
            <person name="Qin Q.-L."/>
            <person name="Xie B.-B."/>
            <person name="Shu Y.-L."/>
            <person name="Rong J.-C."/>
            <person name="Zhao D.-L."/>
            <person name="Zhang X.-Y."/>
            <person name="Chen X.-L."/>
            <person name="Zhou B.-C."/>
            <person name="Zhanga Y.-Z."/>
        </authorList>
    </citation>
    <scope>NUCLEOTIDE SEQUENCE [LARGE SCALE GENOMIC DNA]</scope>
    <source>
        <strain evidence="4 5">ACAM 611</strain>
    </source>
</reference>
<evidence type="ECO:0000256" key="1">
    <source>
        <dbReference type="ARBA" id="ARBA00004453"/>
    </source>
</evidence>
<dbReference type="GO" id="GO:0043590">
    <property type="term" value="C:bacterial nucleoid"/>
    <property type="evidence" value="ECO:0007669"/>
    <property type="project" value="TreeGrafter"/>
</dbReference>
<dbReference type="NCBIfam" id="NF001557">
    <property type="entry name" value="PRK00378.1"/>
    <property type="match status" value="1"/>
</dbReference>
<name>H5TA52_9ALTE</name>
<keyword evidence="5" id="KW-1185">Reference proteome</keyword>
<organism evidence="4 5">
    <name type="scientific">Glaciecola punicea ACAM 611</name>
    <dbReference type="NCBI Taxonomy" id="1121923"/>
    <lineage>
        <taxon>Bacteria</taxon>
        <taxon>Pseudomonadati</taxon>
        <taxon>Pseudomonadota</taxon>
        <taxon>Gammaproteobacteria</taxon>
        <taxon>Alteromonadales</taxon>
        <taxon>Alteromonadaceae</taxon>
        <taxon>Glaciecola</taxon>
    </lineage>
</organism>
<dbReference type="GO" id="GO:0003690">
    <property type="term" value="F:double-stranded DNA binding"/>
    <property type="evidence" value="ECO:0007669"/>
    <property type="project" value="TreeGrafter"/>
</dbReference>
<dbReference type="AlphaFoldDB" id="H5TA52"/>
<dbReference type="eggNOG" id="COG3081">
    <property type="taxonomic scope" value="Bacteria"/>
</dbReference>
<proteinExistence type="inferred from homology"/>
<dbReference type="Proteomes" id="UP000053586">
    <property type="component" value="Unassembled WGS sequence"/>
</dbReference>
<dbReference type="InterPro" id="IPR007358">
    <property type="entry name" value="Nucleoid_associated_NdpA"/>
</dbReference>
<dbReference type="RefSeq" id="WP_006004059.1">
    <property type="nucleotide sequence ID" value="NZ_BAET01000008.1"/>
</dbReference>
<comment type="caution">
    <text evidence="4">The sequence shown here is derived from an EMBL/GenBank/DDBJ whole genome shotgun (WGS) entry which is preliminary data.</text>
</comment>
<evidence type="ECO:0000256" key="3">
    <source>
        <dbReference type="ARBA" id="ARBA00022490"/>
    </source>
</evidence>
<gene>
    <name evidence="4" type="primary">ndpA</name>
    <name evidence="4" type="ORF">GPUN_1048</name>
</gene>
<evidence type="ECO:0000313" key="5">
    <source>
        <dbReference type="Proteomes" id="UP000053586"/>
    </source>
</evidence>
<keyword evidence="3" id="KW-0963">Cytoplasm</keyword>
<dbReference type="EMBL" id="BAET01000008">
    <property type="protein sequence ID" value="GAB55179.1"/>
    <property type="molecule type" value="Genomic_DNA"/>
</dbReference>
<reference evidence="4 5" key="2">
    <citation type="journal article" date="2017" name="Antonie Van Leeuwenhoek">
        <title>Rhizobium rhizosphaerae sp. nov., a novel species isolated from rice rhizosphere.</title>
        <authorList>
            <person name="Zhao J.J."/>
            <person name="Zhang J."/>
            <person name="Zhang R.J."/>
            <person name="Zhang C.W."/>
            <person name="Yin H.Q."/>
            <person name="Zhang X.X."/>
        </authorList>
    </citation>
    <scope>NUCLEOTIDE SEQUENCE [LARGE SCALE GENOMIC DNA]</scope>
    <source>
        <strain evidence="4 5">ACAM 611</strain>
    </source>
</reference>
<dbReference type="GO" id="GO:0003727">
    <property type="term" value="F:single-stranded RNA binding"/>
    <property type="evidence" value="ECO:0007669"/>
    <property type="project" value="TreeGrafter"/>
</dbReference>
<evidence type="ECO:0000313" key="4">
    <source>
        <dbReference type="EMBL" id="GAB55179.1"/>
    </source>
</evidence>
<dbReference type="STRING" id="56804.BAE46_01800"/>
<sequence length="342" mass="38202">MSANVNEFVVHQISLSQEGKLVFIPRPSCFEVSAPIIDLATQLHSNFNSKPSKGVGGFGSELVQTMPNLIAQMSNKSIDFYDFSIQATQHLVKTITDEAMLETGYVVFSLYNYLATDYLLIAMLDTKDSMSVNQQLDLTSNKFLELSKMQIAVRIDLTQLDVSAQNERYISFIKGRMGRKVSDFFMSFIGCEEKVDTKSQNKQFVQHLDTYLSAQPLDANEKHEHRQSISKYYKEKADLGEEIAIDEVDSVLPAMSQGNHSFAHYNAGLEQPLEPKFQPDKSMINAMNKYSGAGGGVSVSFERKLLGQRIHYDANTDTLTISGLPPNLKDQLTKSAKGDNHS</sequence>
<comment type="similarity">
    <text evidence="2">Belongs to the YejK family.</text>
</comment>